<proteinExistence type="predicted"/>
<dbReference type="GO" id="GO:0003677">
    <property type="term" value="F:DNA binding"/>
    <property type="evidence" value="ECO:0007669"/>
    <property type="project" value="UniProtKB-KW"/>
</dbReference>
<keyword evidence="2" id="KW-0238">DNA-binding</keyword>
<sequence>MEETTVSADMSGLADDLKLLGDRTRLLMLSLLKEREWCVCEFVEIFDISQPAISQHLRKLRSKGIVKEQKRGQWVHYSLNVADKPHIQAVLQLTPDASTILAMLNKTQVTACCEILH</sequence>
<dbReference type="CDD" id="cd00090">
    <property type="entry name" value="HTH_ARSR"/>
    <property type="match status" value="1"/>
</dbReference>
<protein>
    <submittedName>
        <fullName evidence="5">Transcriptional regulator, ArsR family</fullName>
    </submittedName>
</protein>
<dbReference type="InterPro" id="IPR051081">
    <property type="entry name" value="HTH_MetalResp_TranReg"/>
</dbReference>
<dbReference type="PROSITE" id="PS50987">
    <property type="entry name" value="HTH_ARSR_2"/>
    <property type="match status" value="1"/>
</dbReference>
<dbReference type="SUPFAM" id="SSF46785">
    <property type="entry name" value="Winged helix' DNA-binding domain"/>
    <property type="match status" value="1"/>
</dbReference>
<dbReference type="RefSeq" id="WP_244280990.1">
    <property type="nucleotide sequence ID" value="NZ_CP048429.1"/>
</dbReference>
<dbReference type="EMBL" id="FNGM01000018">
    <property type="protein sequence ID" value="SDM78325.1"/>
    <property type="molecule type" value="Genomic_DNA"/>
</dbReference>
<feature type="domain" description="HTH arsR-type" evidence="4">
    <location>
        <begin position="5"/>
        <end position="102"/>
    </location>
</feature>
<dbReference type="PANTHER" id="PTHR33154">
    <property type="entry name" value="TRANSCRIPTIONAL REGULATOR, ARSR FAMILY"/>
    <property type="match status" value="1"/>
</dbReference>
<evidence type="ECO:0000313" key="5">
    <source>
        <dbReference type="EMBL" id="SDM78325.1"/>
    </source>
</evidence>
<gene>
    <name evidence="5" type="ORF">SAMN05216191_11869</name>
</gene>
<dbReference type="Pfam" id="PF01022">
    <property type="entry name" value="HTH_5"/>
    <property type="match status" value="1"/>
</dbReference>
<evidence type="ECO:0000256" key="3">
    <source>
        <dbReference type="ARBA" id="ARBA00023163"/>
    </source>
</evidence>
<accession>A0A1G9W2M6</accession>
<dbReference type="InterPro" id="IPR011991">
    <property type="entry name" value="ArsR-like_HTH"/>
</dbReference>
<evidence type="ECO:0000313" key="6">
    <source>
        <dbReference type="Proteomes" id="UP000182783"/>
    </source>
</evidence>
<dbReference type="PANTHER" id="PTHR33154:SF18">
    <property type="entry name" value="ARSENICAL RESISTANCE OPERON REPRESSOR"/>
    <property type="match status" value="1"/>
</dbReference>
<organism evidence="5 6">
    <name type="scientific">Paenibacillus jilunlii</name>
    <dbReference type="NCBI Taxonomy" id="682956"/>
    <lineage>
        <taxon>Bacteria</taxon>
        <taxon>Bacillati</taxon>
        <taxon>Bacillota</taxon>
        <taxon>Bacilli</taxon>
        <taxon>Bacillales</taxon>
        <taxon>Paenibacillaceae</taxon>
        <taxon>Paenibacillus</taxon>
    </lineage>
</organism>
<dbReference type="InterPro" id="IPR036390">
    <property type="entry name" value="WH_DNA-bd_sf"/>
</dbReference>
<name>A0A1G9W2M6_9BACL</name>
<dbReference type="PRINTS" id="PR00778">
    <property type="entry name" value="HTHARSR"/>
</dbReference>
<dbReference type="NCBIfam" id="NF033788">
    <property type="entry name" value="HTH_metalloreg"/>
    <property type="match status" value="1"/>
</dbReference>
<evidence type="ECO:0000259" key="4">
    <source>
        <dbReference type="PROSITE" id="PS50987"/>
    </source>
</evidence>
<dbReference type="AlphaFoldDB" id="A0A1G9W2M6"/>
<keyword evidence="3" id="KW-0804">Transcription</keyword>
<evidence type="ECO:0000256" key="2">
    <source>
        <dbReference type="ARBA" id="ARBA00023125"/>
    </source>
</evidence>
<dbReference type="InterPro" id="IPR001845">
    <property type="entry name" value="HTH_ArsR_DNA-bd_dom"/>
</dbReference>
<keyword evidence="1" id="KW-0805">Transcription regulation</keyword>
<reference evidence="5 6" key="1">
    <citation type="submission" date="2016-10" db="EMBL/GenBank/DDBJ databases">
        <authorList>
            <person name="de Groot N.N."/>
        </authorList>
    </citation>
    <scope>NUCLEOTIDE SEQUENCE [LARGE SCALE GENOMIC DNA]</scope>
    <source>
        <strain evidence="5 6">CGMCC 1.10239</strain>
    </source>
</reference>
<dbReference type="Gene3D" id="1.10.10.10">
    <property type="entry name" value="Winged helix-like DNA-binding domain superfamily/Winged helix DNA-binding domain"/>
    <property type="match status" value="1"/>
</dbReference>
<dbReference type="GO" id="GO:0003700">
    <property type="term" value="F:DNA-binding transcription factor activity"/>
    <property type="evidence" value="ECO:0007669"/>
    <property type="project" value="InterPro"/>
</dbReference>
<evidence type="ECO:0000256" key="1">
    <source>
        <dbReference type="ARBA" id="ARBA00023015"/>
    </source>
</evidence>
<dbReference type="Proteomes" id="UP000182783">
    <property type="component" value="Unassembled WGS sequence"/>
</dbReference>
<dbReference type="InterPro" id="IPR036388">
    <property type="entry name" value="WH-like_DNA-bd_sf"/>
</dbReference>
<dbReference type="SMART" id="SM00418">
    <property type="entry name" value="HTH_ARSR"/>
    <property type="match status" value="1"/>
</dbReference>